<proteinExistence type="predicted"/>
<evidence type="ECO:0000313" key="2">
    <source>
        <dbReference type="Proteomes" id="UP001501094"/>
    </source>
</evidence>
<keyword evidence="2" id="KW-1185">Reference proteome</keyword>
<gene>
    <name evidence="1" type="ORF">GCM10009751_36940</name>
</gene>
<reference evidence="1 2" key="1">
    <citation type="journal article" date="2019" name="Int. J. Syst. Evol. Microbiol.">
        <title>The Global Catalogue of Microorganisms (GCM) 10K type strain sequencing project: providing services to taxonomists for standard genome sequencing and annotation.</title>
        <authorList>
            <consortium name="The Broad Institute Genomics Platform"/>
            <consortium name="The Broad Institute Genome Sequencing Center for Infectious Disease"/>
            <person name="Wu L."/>
            <person name="Ma J."/>
        </authorList>
    </citation>
    <scope>NUCLEOTIDE SEQUENCE [LARGE SCALE GENOMIC DNA]</scope>
    <source>
        <strain evidence="1 2">JCM 14326</strain>
    </source>
</reference>
<dbReference type="Proteomes" id="UP001501094">
    <property type="component" value="Unassembled WGS sequence"/>
</dbReference>
<protein>
    <recommendedName>
        <fullName evidence="3">ANTAR domain-containing protein</fullName>
    </recommendedName>
</protein>
<comment type="caution">
    <text evidence="1">The sequence shown here is derived from an EMBL/GenBank/DDBJ whole genome shotgun (WGS) entry which is preliminary data.</text>
</comment>
<organism evidence="1 2">
    <name type="scientific">Myceligenerans crystallogenes</name>
    <dbReference type="NCBI Taxonomy" id="316335"/>
    <lineage>
        <taxon>Bacteria</taxon>
        <taxon>Bacillati</taxon>
        <taxon>Actinomycetota</taxon>
        <taxon>Actinomycetes</taxon>
        <taxon>Micrococcales</taxon>
        <taxon>Promicromonosporaceae</taxon>
        <taxon>Myceligenerans</taxon>
    </lineage>
</organism>
<sequence>MTPQSEEIQPTDAPGAPTAASRARLIARWDAIETAFAAEYYSGESQLLTTAVPRIRKAVEGVFVIHGSRRPDVVVTAVHGTNHVRDGKEKWADRGTGSLAILLSEITGCTALVTLGADGDGNHDFTHPAKTVLLDLPGVRTLVDLHGSAHLPDSPDIEIGTATGYVPDEFIGSVTANQTLRVLVDVARTARNARRITMLAQTHGIRAVQLEIDALRRPPVGNPAPRAELLDALTAALVATPVPTPADTTAEGKR</sequence>
<evidence type="ECO:0008006" key="3">
    <source>
        <dbReference type="Google" id="ProtNLM"/>
    </source>
</evidence>
<dbReference type="EMBL" id="BAAANL010000009">
    <property type="protein sequence ID" value="GAA1874037.1"/>
    <property type="molecule type" value="Genomic_DNA"/>
</dbReference>
<dbReference type="RefSeq" id="WP_344105872.1">
    <property type="nucleotide sequence ID" value="NZ_BAAANL010000009.1"/>
</dbReference>
<evidence type="ECO:0000313" key="1">
    <source>
        <dbReference type="EMBL" id="GAA1874037.1"/>
    </source>
</evidence>
<name>A0ABN2NL80_9MICO</name>
<accession>A0ABN2NL80</accession>